<evidence type="ECO:0000256" key="10">
    <source>
        <dbReference type="ARBA" id="ARBA00023006"/>
    </source>
</evidence>
<evidence type="ECO:0000256" key="15">
    <source>
        <dbReference type="ARBA" id="ARBA00024479"/>
    </source>
</evidence>
<evidence type="ECO:0000256" key="12">
    <source>
        <dbReference type="ARBA" id="ARBA00023055"/>
    </source>
</evidence>
<comment type="catalytic activity">
    <reaction evidence="18">
        <text>a 1,2-diacyl-sn-glycero-3-phosphocholine(in) = a 1,2-diacyl-sn-glycero-3-phosphocholine(out)</text>
        <dbReference type="Rhea" id="RHEA:38571"/>
        <dbReference type="ChEBI" id="CHEBI:57643"/>
    </reaction>
</comment>
<dbReference type="GO" id="GO:0006869">
    <property type="term" value="P:lipid transport"/>
    <property type="evidence" value="ECO:0007669"/>
    <property type="project" value="UniProtKB-KW"/>
</dbReference>
<comment type="subcellular location">
    <subcellularLocation>
        <location evidence="1">Cytoplasmic vesicle membrane</location>
        <topology evidence="1">Multi-pass membrane protein</topology>
    </subcellularLocation>
    <subcellularLocation>
        <location evidence="2">Endoplasmic reticulum membrane</location>
        <topology evidence="2">Multi-pass membrane protein</topology>
    </subcellularLocation>
    <subcellularLocation>
        <location evidence="4">Golgi apparatus membrane</location>
        <topology evidence="4">Multi-pass membrane protein</topology>
    </subcellularLocation>
    <subcellularLocation>
        <location evidence="3 19">Preautophagosomal structure membrane</location>
        <topology evidence="3 19">Multi-pass membrane protein</topology>
    </subcellularLocation>
</comment>
<feature type="transmembrane region" description="Helical" evidence="19">
    <location>
        <begin position="128"/>
        <end position="145"/>
    </location>
</feature>
<evidence type="ECO:0000256" key="11">
    <source>
        <dbReference type="ARBA" id="ARBA00023034"/>
    </source>
</evidence>
<evidence type="ECO:0000256" key="19">
    <source>
        <dbReference type="RuleBase" id="RU364027"/>
    </source>
</evidence>
<gene>
    <name evidence="21" type="ORF">DASB73_031740</name>
</gene>
<evidence type="ECO:0000256" key="17">
    <source>
        <dbReference type="ARBA" id="ARBA00024621"/>
    </source>
</evidence>
<dbReference type="GO" id="GO:0000139">
    <property type="term" value="C:Golgi membrane"/>
    <property type="evidence" value="ECO:0007669"/>
    <property type="project" value="UniProtKB-SubCell"/>
</dbReference>
<dbReference type="PANTHER" id="PTHR13038">
    <property type="entry name" value="APG9 AUTOPHAGY 9"/>
    <property type="match status" value="1"/>
</dbReference>
<comment type="caution">
    <text evidence="21">The sequence shown here is derived from an EMBL/GenBank/DDBJ whole genome shotgun (WGS) entry which is preliminary data.</text>
</comment>
<keyword evidence="12 19" id="KW-0445">Lipid transport</keyword>
<dbReference type="GO" id="GO:0005776">
    <property type="term" value="C:autophagosome"/>
    <property type="evidence" value="ECO:0007669"/>
    <property type="project" value="TreeGrafter"/>
</dbReference>
<evidence type="ECO:0000256" key="20">
    <source>
        <dbReference type="SAM" id="MobiDB-lite"/>
    </source>
</evidence>
<comment type="catalytic activity">
    <reaction evidence="15">
        <text>a 1,2-diacyl-sn-glycero-3-phospho-L-serine(in) = a 1,2-diacyl-sn-glycero-3-phospho-L-serine(out)</text>
        <dbReference type="Rhea" id="RHEA:38663"/>
        <dbReference type="ChEBI" id="CHEBI:57262"/>
    </reaction>
</comment>
<evidence type="ECO:0000256" key="9">
    <source>
        <dbReference type="ARBA" id="ARBA00022989"/>
    </source>
</evidence>
<evidence type="ECO:0000256" key="14">
    <source>
        <dbReference type="ARBA" id="ARBA00023329"/>
    </source>
</evidence>
<name>A0AAV5RNF9_STABA</name>
<feature type="transmembrane region" description="Helical" evidence="19">
    <location>
        <begin position="365"/>
        <end position="387"/>
    </location>
</feature>
<evidence type="ECO:0000256" key="7">
    <source>
        <dbReference type="ARBA" id="ARBA00022448"/>
    </source>
</evidence>
<keyword evidence="14" id="KW-0968">Cytoplasmic vesicle</keyword>
<keyword evidence="7 19" id="KW-0813">Transport</keyword>
<dbReference type="GO" id="GO:0061709">
    <property type="term" value="P:reticulophagy"/>
    <property type="evidence" value="ECO:0007669"/>
    <property type="project" value="TreeGrafter"/>
</dbReference>
<dbReference type="GO" id="GO:0000422">
    <property type="term" value="P:autophagy of mitochondrion"/>
    <property type="evidence" value="ECO:0007669"/>
    <property type="project" value="TreeGrafter"/>
</dbReference>
<evidence type="ECO:0000256" key="1">
    <source>
        <dbReference type="ARBA" id="ARBA00004439"/>
    </source>
</evidence>
<feature type="transmembrane region" description="Helical" evidence="19">
    <location>
        <begin position="75"/>
        <end position="96"/>
    </location>
</feature>
<dbReference type="Pfam" id="PF04109">
    <property type="entry name" value="ATG9"/>
    <property type="match status" value="1"/>
</dbReference>
<feature type="compositionally biased region" description="Polar residues" evidence="20">
    <location>
        <begin position="636"/>
        <end position="650"/>
    </location>
</feature>
<dbReference type="GO" id="GO:0030659">
    <property type="term" value="C:cytoplasmic vesicle membrane"/>
    <property type="evidence" value="ECO:0007669"/>
    <property type="project" value="UniProtKB-SubCell"/>
</dbReference>
<reference evidence="21 22" key="1">
    <citation type="journal article" date="2023" name="Elife">
        <title>Identification of key yeast species and microbe-microbe interactions impacting larval growth of Drosophila in the wild.</title>
        <authorList>
            <person name="Mure A."/>
            <person name="Sugiura Y."/>
            <person name="Maeda R."/>
            <person name="Honda K."/>
            <person name="Sakurai N."/>
            <person name="Takahashi Y."/>
            <person name="Watada M."/>
            <person name="Katoh T."/>
            <person name="Gotoh A."/>
            <person name="Gotoh Y."/>
            <person name="Taniguchi I."/>
            <person name="Nakamura K."/>
            <person name="Hayashi T."/>
            <person name="Katayama T."/>
            <person name="Uemura T."/>
            <person name="Hattori Y."/>
        </authorList>
    </citation>
    <scope>NUCLEOTIDE SEQUENCE [LARGE SCALE GENOMIC DNA]</scope>
    <source>
        <strain evidence="21 22">SB-73</strain>
    </source>
</reference>
<organism evidence="21 22">
    <name type="scientific">Starmerella bacillaris</name>
    <name type="common">Yeast</name>
    <name type="synonym">Candida zemplinina</name>
    <dbReference type="NCBI Taxonomy" id="1247836"/>
    <lineage>
        <taxon>Eukaryota</taxon>
        <taxon>Fungi</taxon>
        <taxon>Dikarya</taxon>
        <taxon>Ascomycota</taxon>
        <taxon>Saccharomycotina</taxon>
        <taxon>Dipodascomycetes</taxon>
        <taxon>Dipodascales</taxon>
        <taxon>Trichomonascaceae</taxon>
        <taxon>Starmerella</taxon>
    </lineage>
</organism>
<evidence type="ECO:0000313" key="22">
    <source>
        <dbReference type="Proteomes" id="UP001362899"/>
    </source>
</evidence>
<dbReference type="Proteomes" id="UP001362899">
    <property type="component" value="Unassembled WGS sequence"/>
</dbReference>
<dbReference type="PANTHER" id="PTHR13038:SF10">
    <property type="entry name" value="AUTOPHAGY-RELATED PROTEIN 9"/>
    <property type="match status" value="1"/>
</dbReference>
<proteinExistence type="inferred from homology"/>
<dbReference type="GO" id="GO:0034045">
    <property type="term" value="C:phagophore assembly site membrane"/>
    <property type="evidence" value="ECO:0007669"/>
    <property type="project" value="UniProtKB-SubCell"/>
</dbReference>
<evidence type="ECO:0000256" key="16">
    <source>
        <dbReference type="ARBA" id="ARBA00024615"/>
    </source>
</evidence>
<keyword evidence="11" id="KW-0333">Golgi apparatus</keyword>
<evidence type="ECO:0000256" key="8">
    <source>
        <dbReference type="ARBA" id="ARBA00022692"/>
    </source>
</evidence>
<dbReference type="AlphaFoldDB" id="A0AAV5RNF9"/>
<evidence type="ECO:0000313" key="21">
    <source>
        <dbReference type="EMBL" id="GMM52211.1"/>
    </source>
</evidence>
<feature type="transmembrane region" description="Helical" evidence="19">
    <location>
        <begin position="472"/>
        <end position="491"/>
    </location>
</feature>
<feature type="transmembrane region" description="Helical" evidence="19">
    <location>
        <begin position="280"/>
        <end position="304"/>
    </location>
</feature>
<keyword evidence="9 19" id="KW-1133">Transmembrane helix</keyword>
<keyword evidence="8 19" id="KW-0812">Transmembrane</keyword>
<feature type="transmembrane region" description="Helical" evidence="19">
    <location>
        <begin position="402"/>
        <end position="420"/>
    </location>
</feature>
<dbReference type="InterPro" id="IPR007241">
    <property type="entry name" value="Autophagy-rel_prot_9"/>
</dbReference>
<dbReference type="EMBL" id="BTGC01000008">
    <property type="protein sequence ID" value="GMM52211.1"/>
    <property type="molecule type" value="Genomic_DNA"/>
</dbReference>
<evidence type="ECO:0000256" key="6">
    <source>
        <dbReference type="ARBA" id="ARBA00018074"/>
    </source>
</evidence>
<sequence length="670" mass="78476">MDKSIYHYFNNDDTSNENQDLSAFNGLPISDHVQAREYLTPEDLAQWRWSNVENLDIFLREVYEYYLGKGFFCIALSRVLKMATIMFVVIFSSYLYSCIDYSKLIGAQTLADIRRDHCLAQTSTTHRFLLWIFGIVWVLKLFQYISNLRFLWELHDFFAYLLKIDENEIQTISWQQVVQRIIKLRTSNLTTTNIKLDAHSIVNRIMRQENYMIGLYNKSVLDLTIELPFKGKQPFLTKTLEWSIDMCLSDYIFNDKGMIRPIVLQEDKRELLSLGLKRRFQFAAILNIILAPFAVFYATLYYFFRHFNDYKSDPKNLGARQYTPLAEWKFRELNELYHLFRRRISMSYEPAQWYISLFPREKTEIVLRFIIFICSSFAAVLGMLTVYDPEFLKLEIRPDQSVLFYLTSLGLAIAVARAMLSSPQDQAIYQPEAAMHQIAEFTHYLPEEWESKLHTEQVKQEFSKLYDMKLKIILRELLSIIINPIILGINLSNCTDTIIDYFREFSVDVESFGGHVCSLGVFNTDQISKVKAQSDALDQYYASQDGKMLKSYINFMNEYGSKDSKSQRPRNRYRRDIILENDIEEDTASIQSSHSERPIQYSQRLNASSRSAMTSSHTVPIRLNESVMDLYDKINDPQSSFLDNEETSQSPEDDKVNDGVLGILNNLYHK</sequence>
<dbReference type="GO" id="GO:0034727">
    <property type="term" value="P:piecemeal microautophagy of the nucleus"/>
    <property type="evidence" value="ECO:0007669"/>
    <property type="project" value="TreeGrafter"/>
</dbReference>
<comment type="catalytic activity">
    <reaction evidence="16">
        <text>a 1,2-diacyl-sn-glycero-3-phosphoethanolamine(in) = a 1,2-diacyl-sn-glycero-3-phosphoethanolamine(out)</text>
        <dbReference type="Rhea" id="RHEA:38895"/>
        <dbReference type="ChEBI" id="CHEBI:64612"/>
    </reaction>
</comment>
<evidence type="ECO:0000256" key="5">
    <source>
        <dbReference type="ARBA" id="ARBA00006185"/>
    </source>
</evidence>
<evidence type="ECO:0000256" key="13">
    <source>
        <dbReference type="ARBA" id="ARBA00023136"/>
    </source>
</evidence>
<protein>
    <recommendedName>
        <fullName evidence="6 19">Autophagy-related protein 9</fullName>
    </recommendedName>
</protein>
<keyword evidence="13 19" id="KW-0472">Membrane</keyword>
<comment type="similarity">
    <text evidence="5 19">Belongs to the ATG9 family.</text>
</comment>
<dbReference type="GO" id="GO:0005789">
    <property type="term" value="C:endoplasmic reticulum membrane"/>
    <property type="evidence" value="ECO:0007669"/>
    <property type="project" value="UniProtKB-SubCell"/>
</dbReference>
<keyword evidence="10 19" id="KW-0072">Autophagy</keyword>
<keyword evidence="22" id="KW-1185">Reference proteome</keyword>
<comment type="function">
    <text evidence="19">Phospholipid scramblase involved in autophagy. Cycles between the preautophagosomal structure/phagophore assembly site (PAS) and the cytoplasmic vesicle pool and supplies membrane for the growing autophagosome. Lipid scramblase activity plays a key role in preautophagosomal structure/phagophore assembly by distributing the phospholipids that arrive through ATG2 from the cytoplasmic to the luminal leaflet of the bilayer, thereby driving autophagosomal membrane expansion.</text>
</comment>
<evidence type="ECO:0000256" key="4">
    <source>
        <dbReference type="ARBA" id="ARBA00004653"/>
    </source>
</evidence>
<comment type="catalytic activity">
    <reaction evidence="17">
        <text>a 1,2-diacyl-sn-glycero-3-phospho-(1D-myo-inositol-3-phosphate)(in) = a 1,2-diacyl-sn-glycero-3-phospho-(1D-myo-inositol-3-phosphate)(out)</text>
        <dbReference type="Rhea" id="RHEA:67920"/>
        <dbReference type="ChEBI" id="CHEBI:58088"/>
    </reaction>
</comment>
<evidence type="ECO:0000256" key="18">
    <source>
        <dbReference type="ARBA" id="ARBA00024631"/>
    </source>
</evidence>
<feature type="region of interest" description="Disordered" evidence="20">
    <location>
        <begin position="635"/>
        <end position="659"/>
    </location>
</feature>
<dbReference type="GO" id="GO:0034497">
    <property type="term" value="P:protein localization to phagophore assembly site"/>
    <property type="evidence" value="ECO:0007669"/>
    <property type="project" value="TreeGrafter"/>
</dbReference>
<evidence type="ECO:0000256" key="3">
    <source>
        <dbReference type="ARBA" id="ARBA00004511"/>
    </source>
</evidence>
<evidence type="ECO:0000256" key="2">
    <source>
        <dbReference type="ARBA" id="ARBA00004477"/>
    </source>
</evidence>
<accession>A0AAV5RNF9</accession>